<dbReference type="FunFam" id="3.30.830.10:FF:000012">
    <property type="entry name" value="Protease 3"/>
    <property type="match status" value="1"/>
</dbReference>
<evidence type="ECO:0000256" key="1">
    <source>
        <dbReference type="ARBA" id="ARBA00001947"/>
    </source>
</evidence>
<evidence type="ECO:0000259" key="12">
    <source>
        <dbReference type="Pfam" id="PF16187"/>
    </source>
</evidence>
<dbReference type="Gene3D" id="3.30.830.10">
    <property type="entry name" value="Metalloenzyme, LuxS/M16 peptidase-like"/>
    <property type="match status" value="4"/>
</dbReference>
<evidence type="ECO:0000256" key="7">
    <source>
        <dbReference type="ARBA" id="ARBA00023049"/>
    </source>
</evidence>
<keyword evidence="9" id="KW-0472">Membrane</keyword>
<protein>
    <submittedName>
        <fullName evidence="14">Uncharacterized protein</fullName>
    </submittedName>
</protein>
<evidence type="ECO:0000313" key="15">
    <source>
        <dbReference type="Proteomes" id="UP001295684"/>
    </source>
</evidence>
<feature type="domain" description="Peptidase M16 middle/third" evidence="12">
    <location>
        <begin position="437"/>
        <end position="761"/>
    </location>
</feature>
<evidence type="ECO:0000256" key="4">
    <source>
        <dbReference type="ARBA" id="ARBA00022723"/>
    </source>
</evidence>
<comment type="cofactor">
    <cofactor evidence="1">
        <name>Zn(2+)</name>
        <dbReference type="ChEBI" id="CHEBI:29105"/>
    </cofactor>
</comment>
<dbReference type="Pfam" id="PF05193">
    <property type="entry name" value="Peptidase_M16_C"/>
    <property type="match status" value="1"/>
</dbReference>
<sequence>MHSKLGQENVDPTNQKTLTRSERFSMEHVKRSPLLWVLCVIMLLLIFLLGFFFLFSMPATVESTRRDADIIVPNFDEREYRRIVLPNLMQTILVSDPKSTTASAAVSVGVGSNQNPRDINGLAHLLEHMLFLGSSKYPDGRELQKNAELGGGYSNAYTSPEETNYYFISGEKEFEKSIDIFSWFFKDPTLNSESIEKEVQNVDSEHRKNLNNDSWKAMKLIKGISDVNYTYHDFFTGNVDTLWNIPLENNVNMSKTLRTFYEEYYSSNLMKLVIIGNQTLDELEKLATNKFIGVINKFKRPPKCAFPFRDTKFPLEIRFDPVKNTHSLTIAFMLGINVLKHHESNPLKYISDLITYQGPDSLFWNLKNLNLILDLDAGFVTYKCWSLFEIEFTLTDKGVETHEYVIQSFFLWLEYVRQNYESQDIWEIMSKVSEYDFYYMSQKPSTSDSSALASNMHKYPFKYVYATDSILLEQDNEAFKMVLDSVTVDNMLLLFSSPEMSNKNSSVYTDFSQKEEFYGTEYSLLPIDHFKMDSYGYPELDEGKLVLANNSEFIDPKKFKISAKNNFFPKQMEMVCYGTWNPLRFIMDVTHDCGEEAMKADGESITPTLLAKDNKGELWHKLDRSFKIPVANIRIRIETDKGNDNLKQSTTLYFFESLLGEWILENLYDALQMSYSFTFTATANGLEMNIEGYNDKILELTETLLKSFKNLEITEFKFEAIKVKFLNDLENLKTDQPFKLAFMFSKILYREHGHSFNQIFEAAKNLTLEDVENLHSELFNQAYIKTLVHGNILGKQASIFKQSIDSILQAGTLDNPAKAVTRLHFLDGPYVYAYHSFNPDEQDSAVFNTYQVSFIENRVPASIRDLICLNMISSLISNFAYNYLRTERQLGYIASSGAFSIGRSGFLYVTIQGNKESPQEMDNHIEEMLREFRSQEIRNMTQEEFEVVRDSVRQQITQPDQSLSDRTARIWKDITIIDQDFKIREKSLEQLDSLTLEELEDIYVRKIAPDDPKDVQKLSVQFYSSAQYPTLPTEFPNAFTKYKGINELNEEFVKSQF</sequence>
<keyword evidence="6" id="KW-0862">Zinc</keyword>
<feature type="domain" description="Peptidase M16 C-terminal" evidence="11">
    <location>
        <begin position="256"/>
        <end position="424"/>
    </location>
</feature>
<dbReference type="PANTHER" id="PTHR43690">
    <property type="entry name" value="NARDILYSIN"/>
    <property type="match status" value="1"/>
</dbReference>
<dbReference type="GO" id="GO:0043171">
    <property type="term" value="P:peptide catabolic process"/>
    <property type="evidence" value="ECO:0007669"/>
    <property type="project" value="TreeGrafter"/>
</dbReference>
<reference evidence="14" key="1">
    <citation type="submission" date="2023-07" db="EMBL/GenBank/DDBJ databases">
        <authorList>
            <consortium name="AG Swart"/>
            <person name="Singh M."/>
            <person name="Singh A."/>
            <person name="Seah K."/>
            <person name="Emmerich C."/>
        </authorList>
    </citation>
    <scope>NUCLEOTIDE SEQUENCE</scope>
    <source>
        <strain evidence="14">DP1</strain>
    </source>
</reference>
<dbReference type="InterPro" id="IPR011249">
    <property type="entry name" value="Metalloenz_LuxS/M16"/>
</dbReference>
<evidence type="ECO:0000259" key="11">
    <source>
        <dbReference type="Pfam" id="PF05193"/>
    </source>
</evidence>
<feature type="domain" description="Peptidase M16 N-terminal" evidence="10">
    <location>
        <begin position="92"/>
        <end position="219"/>
    </location>
</feature>
<keyword evidence="15" id="KW-1185">Reference proteome</keyword>
<keyword evidence="7" id="KW-0482">Metalloprotease</keyword>
<keyword evidence="3" id="KW-0645">Protease</keyword>
<dbReference type="GO" id="GO:0005739">
    <property type="term" value="C:mitochondrion"/>
    <property type="evidence" value="ECO:0007669"/>
    <property type="project" value="TreeGrafter"/>
</dbReference>
<organism evidence="14 15">
    <name type="scientific">Euplotes crassus</name>
    <dbReference type="NCBI Taxonomy" id="5936"/>
    <lineage>
        <taxon>Eukaryota</taxon>
        <taxon>Sar</taxon>
        <taxon>Alveolata</taxon>
        <taxon>Ciliophora</taxon>
        <taxon>Intramacronucleata</taxon>
        <taxon>Spirotrichea</taxon>
        <taxon>Hypotrichia</taxon>
        <taxon>Euplotida</taxon>
        <taxon>Euplotidae</taxon>
        <taxon>Moneuplotes</taxon>
    </lineage>
</organism>
<feature type="transmembrane region" description="Helical" evidence="9">
    <location>
        <begin position="33"/>
        <end position="55"/>
    </location>
</feature>
<evidence type="ECO:0000256" key="9">
    <source>
        <dbReference type="SAM" id="Phobius"/>
    </source>
</evidence>
<dbReference type="PANTHER" id="PTHR43690:SF18">
    <property type="entry name" value="INSULIN-DEGRADING ENZYME-RELATED"/>
    <property type="match status" value="1"/>
</dbReference>
<dbReference type="InterPro" id="IPR011765">
    <property type="entry name" value="Pept_M16_N"/>
</dbReference>
<dbReference type="AlphaFoldDB" id="A0AAD1XWA1"/>
<name>A0AAD1XWA1_EUPCR</name>
<dbReference type="Pfam" id="PF22456">
    <property type="entry name" value="PqqF-like_C_4"/>
    <property type="match status" value="1"/>
</dbReference>
<evidence type="ECO:0000256" key="5">
    <source>
        <dbReference type="ARBA" id="ARBA00022801"/>
    </source>
</evidence>
<comment type="caution">
    <text evidence="14">The sequence shown here is derived from an EMBL/GenBank/DDBJ whole genome shotgun (WGS) entry which is preliminary data.</text>
</comment>
<dbReference type="EMBL" id="CAMPGE010021261">
    <property type="protein sequence ID" value="CAI2379420.1"/>
    <property type="molecule type" value="Genomic_DNA"/>
</dbReference>
<keyword evidence="9" id="KW-0812">Transmembrane</keyword>
<comment type="similarity">
    <text evidence="2 8">Belongs to the peptidase M16 family.</text>
</comment>
<dbReference type="GO" id="GO:0004222">
    <property type="term" value="F:metalloendopeptidase activity"/>
    <property type="evidence" value="ECO:0007669"/>
    <property type="project" value="InterPro"/>
</dbReference>
<evidence type="ECO:0000256" key="8">
    <source>
        <dbReference type="RuleBase" id="RU004447"/>
    </source>
</evidence>
<keyword evidence="9" id="KW-1133">Transmembrane helix</keyword>
<dbReference type="Pfam" id="PF16187">
    <property type="entry name" value="Peptidase_M16_M"/>
    <property type="match status" value="1"/>
</dbReference>
<dbReference type="SUPFAM" id="SSF63411">
    <property type="entry name" value="LuxS/MPP-like metallohydrolase"/>
    <property type="match status" value="4"/>
</dbReference>
<evidence type="ECO:0000256" key="3">
    <source>
        <dbReference type="ARBA" id="ARBA00022670"/>
    </source>
</evidence>
<dbReference type="Proteomes" id="UP001295684">
    <property type="component" value="Unassembled WGS sequence"/>
</dbReference>
<dbReference type="PROSITE" id="PS00143">
    <property type="entry name" value="INSULINASE"/>
    <property type="match status" value="1"/>
</dbReference>
<dbReference type="InterPro" id="IPR032632">
    <property type="entry name" value="Peptidase_M16_M"/>
</dbReference>
<feature type="domain" description="Coenzyme PQQ synthesis protein F-like C-terminal lobe" evidence="13">
    <location>
        <begin position="872"/>
        <end position="971"/>
    </location>
</feature>
<evidence type="ECO:0000259" key="10">
    <source>
        <dbReference type="Pfam" id="PF00675"/>
    </source>
</evidence>
<evidence type="ECO:0000256" key="6">
    <source>
        <dbReference type="ARBA" id="ARBA00022833"/>
    </source>
</evidence>
<dbReference type="GO" id="GO:0005829">
    <property type="term" value="C:cytosol"/>
    <property type="evidence" value="ECO:0007669"/>
    <property type="project" value="TreeGrafter"/>
</dbReference>
<dbReference type="InterPro" id="IPR050626">
    <property type="entry name" value="Peptidase_M16"/>
</dbReference>
<evidence type="ECO:0000313" key="14">
    <source>
        <dbReference type="EMBL" id="CAI2379420.1"/>
    </source>
</evidence>
<dbReference type="GO" id="GO:0051603">
    <property type="term" value="P:proteolysis involved in protein catabolic process"/>
    <property type="evidence" value="ECO:0007669"/>
    <property type="project" value="TreeGrafter"/>
</dbReference>
<dbReference type="GO" id="GO:0046872">
    <property type="term" value="F:metal ion binding"/>
    <property type="evidence" value="ECO:0007669"/>
    <property type="project" value="UniProtKB-KW"/>
</dbReference>
<evidence type="ECO:0000259" key="13">
    <source>
        <dbReference type="Pfam" id="PF22456"/>
    </source>
</evidence>
<gene>
    <name evidence="14" type="ORF">ECRASSUSDP1_LOCUS20830</name>
</gene>
<keyword evidence="4" id="KW-0479">Metal-binding</keyword>
<dbReference type="Pfam" id="PF00675">
    <property type="entry name" value="Peptidase_M16"/>
    <property type="match status" value="1"/>
</dbReference>
<dbReference type="InterPro" id="IPR001431">
    <property type="entry name" value="Pept_M16_Zn_BS"/>
</dbReference>
<dbReference type="InterPro" id="IPR007863">
    <property type="entry name" value="Peptidase_M16_C"/>
</dbReference>
<keyword evidence="5" id="KW-0378">Hydrolase</keyword>
<dbReference type="InterPro" id="IPR054734">
    <property type="entry name" value="PqqF-like_C_4"/>
</dbReference>
<accession>A0AAD1XWA1</accession>
<proteinExistence type="inferred from homology"/>
<evidence type="ECO:0000256" key="2">
    <source>
        <dbReference type="ARBA" id="ARBA00007261"/>
    </source>
</evidence>